<dbReference type="GO" id="GO:0019722">
    <property type="term" value="P:calcium-mediated signaling"/>
    <property type="evidence" value="ECO:0007669"/>
    <property type="project" value="InterPro"/>
</dbReference>
<dbReference type="GO" id="GO:0003676">
    <property type="term" value="F:nucleic acid binding"/>
    <property type="evidence" value="ECO:0007669"/>
    <property type="project" value="InterPro"/>
</dbReference>
<dbReference type="EMBL" id="ML996084">
    <property type="protein sequence ID" value="KAF2154119.1"/>
    <property type="molecule type" value="Genomic_DNA"/>
</dbReference>
<dbReference type="SUPFAM" id="SSF54928">
    <property type="entry name" value="RNA-binding domain, RBD"/>
    <property type="match status" value="1"/>
</dbReference>
<dbReference type="InterPro" id="IPR035979">
    <property type="entry name" value="RBD_domain_sf"/>
</dbReference>
<dbReference type="OrthoDB" id="17212at2759"/>
<dbReference type="AlphaFoldDB" id="A0A9P4J3K0"/>
<organism evidence="3 4">
    <name type="scientific">Myriangium duriaei CBS 260.36</name>
    <dbReference type="NCBI Taxonomy" id="1168546"/>
    <lineage>
        <taxon>Eukaryota</taxon>
        <taxon>Fungi</taxon>
        <taxon>Dikarya</taxon>
        <taxon>Ascomycota</taxon>
        <taxon>Pezizomycotina</taxon>
        <taxon>Dothideomycetes</taxon>
        <taxon>Dothideomycetidae</taxon>
        <taxon>Myriangiales</taxon>
        <taxon>Myriangiaceae</taxon>
        <taxon>Myriangium</taxon>
    </lineage>
</organism>
<reference evidence="3" key="1">
    <citation type="journal article" date="2020" name="Stud. Mycol.">
        <title>101 Dothideomycetes genomes: a test case for predicting lifestyles and emergence of pathogens.</title>
        <authorList>
            <person name="Haridas S."/>
            <person name="Albert R."/>
            <person name="Binder M."/>
            <person name="Bloem J."/>
            <person name="Labutti K."/>
            <person name="Salamov A."/>
            <person name="Andreopoulos B."/>
            <person name="Baker S."/>
            <person name="Barry K."/>
            <person name="Bills G."/>
            <person name="Bluhm B."/>
            <person name="Cannon C."/>
            <person name="Castanera R."/>
            <person name="Culley D."/>
            <person name="Daum C."/>
            <person name="Ezra D."/>
            <person name="Gonzalez J."/>
            <person name="Henrissat B."/>
            <person name="Kuo A."/>
            <person name="Liang C."/>
            <person name="Lipzen A."/>
            <person name="Lutzoni F."/>
            <person name="Magnuson J."/>
            <person name="Mondo S."/>
            <person name="Nolan M."/>
            <person name="Ohm R."/>
            <person name="Pangilinan J."/>
            <person name="Park H.-J."/>
            <person name="Ramirez L."/>
            <person name="Alfaro M."/>
            <person name="Sun H."/>
            <person name="Tritt A."/>
            <person name="Yoshinaga Y."/>
            <person name="Zwiers L.-H."/>
            <person name="Turgeon B."/>
            <person name="Goodwin S."/>
            <person name="Spatafora J."/>
            <person name="Crous P."/>
            <person name="Grigoriev I."/>
        </authorList>
    </citation>
    <scope>NUCLEOTIDE SEQUENCE</scope>
    <source>
        <strain evidence="3">CBS 260.36</strain>
    </source>
</reference>
<dbReference type="FunFam" id="3.30.70.330:FF:000503">
    <property type="entry name" value="Calcineurin binding protein, putative"/>
    <property type="match status" value="1"/>
</dbReference>
<dbReference type="Gene3D" id="3.30.70.330">
    <property type="match status" value="1"/>
</dbReference>
<name>A0A9P4J3K0_9PEZI</name>
<evidence type="ECO:0000256" key="1">
    <source>
        <dbReference type="ARBA" id="ARBA00008209"/>
    </source>
</evidence>
<dbReference type="PANTHER" id="PTHR10300">
    <property type="entry name" value="CALCIPRESSIN"/>
    <property type="match status" value="1"/>
</dbReference>
<dbReference type="InterPro" id="IPR012677">
    <property type="entry name" value="Nucleotide-bd_a/b_plait_sf"/>
</dbReference>
<comment type="similarity">
    <text evidence="1">Belongs to the RCAN family.</text>
</comment>
<feature type="region of interest" description="Disordered" evidence="2">
    <location>
        <begin position="1"/>
        <end position="41"/>
    </location>
</feature>
<dbReference type="InterPro" id="IPR006931">
    <property type="entry name" value="Calcipressin"/>
</dbReference>
<feature type="region of interest" description="Disordered" evidence="2">
    <location>
        <begin position="218"/>
        <end position="261"/>
    </location>
</feature>
<comment type="caution">
    <text evidence="3">The sequence shown here is derived from an EMBL/GenBank/DDBJ whole genome shotgun (WGS) entry which is preliminary data.</text>
</comment>
<feature type="compositionally biased region" description="Low complexity" evidence="2">
    <location>
        <begin position="24"/>
        <end position="41"/>
    </location>
</feature>
<feature type="compositionally biased region" description="Polar residues" evidence="2">
    <location>
        <begin position="1"/>
        <end position="13"/>
    </location>
</feature>
<keyword evidence="4" id="KW-1185">Reference proteome</keyword>
<gene>
    <name evidence="3" type="ORF">K461DRAFT_305159</name>
</gene>
<dbReference type="Pfam" id="PF04847">
    <property type="entry name" value="Calcipressin"/>
    <property type="match status" value="1"/>
</dbReference>
<dbReference type="Proteomes" id="UP000799439">
    <property type="component" value="Unassembled WGS sequence"/>
</dbReference>
<feature type="compositionally biased region" description="Polar residues" evidence="2">
    <location>
        <begin position="193"/>
        <end position="202"/>
    </location>
</feature>
<feature type="region of interest" description="Disordered" evidence="2">
    <location>
        <begin position="181"/>
        <end position="202"/>
    </location>
</feature>
<dbReference type="GO" id="GO:0008597">
    <property type="term" value="F:calcium-dependent protein serine/threonine phosphatase regulator activity"/>
    <property type="evidence" value="ECO:0007669"/>
    <property type="project" value="TreeGrafter"/>
</dbReference>
<sequence length="261" mass="28029">MSVETSPSPSASPVAQGMKRRHSPSLSLDLSDLPPLTTPSNPSNTLIITNLSDPTIFAPQNLQSIRDAISAQAELHSFAPLKSFRRIIAVFSSVADATHVRQLLDGETVLSNRVRVYFGEPTALQEKDQHLAAPQSQKLFFISPPPSPPVGWEMRNEEPPNKEVHADDLATALNKLNARGRSHSLSDFPPSPTSTGSANASYAVNGRGRSGTIVYDPVENGSHPDLPAIAVQDTSDDDLSSAGEKKIMAHTARPPVELMES</sequence>
<evidence type="ECO:0000313" key="4">
    <source>
        <dbReference type="Proteomes" id="UP000799439"/>
    </source>
</evidence>
<evidence type="ECO:0000313" key="3">
    <source>
        <dbReference type="EMBL" id="KAF2154119.1"/>
    </source>
</evidence>
<dbReference type="GO" id="GO:0005737">
    <property type="term" value="C:cytoplasm"/>
    <property type="evidence" value="ECO:0007669"/>
    <property type="project" value="TreeGrafter"/>
</dbReference>
<accession>A0A9P4J3K0</accession>
<evidence type="ECO:0000256" key="2">
    <source>
        <dbReference type="SAM" id="MobiDB-lite"/>
    </source>
</evidence>
<dbReference type="PANTHER" id="PTHR10300:SF14">
    <property type="entry name" value="PROTEIN SARAH"/>
    <property type="match status" value="1"/>
</dbReference>
<proteinExistence type="inferred from homology"/>
<protein>
    <submittedName>
        <fullName evidence="3">Calcipressin-domain-containing protein</fullName>
    </submittedName>
</protein>
<dbReference type="GO" id="GO:0005634">
    <property type="term" value="C:nucleus"/>
    <property type="evidence" value="ECO:0007669"/>
    <property type="project" value="TreeGrafter"/>
</dbReference>